<protein>
    <recommendedName>
        <fullName evidence="4">DUF309 domain-containing protein</fullName>
    </recommendedName>
</protein>
<accession>A0A7W7RME2</accession>
<dbReference type="InterPro" id="IPR023203">
    <property type="entry name" value="TTHA0068_sf"/>
</dbReference>
<comment type="caution">
    <text evidence="2">The sequence shown here is derived from an EMBL/GenBank/DDBJ whole genome shotgun (WGS) entry which is preliminary data.</text>
</comment>
<dbReference type="PANTHER" id="PTHR34796">
    <property type="entry name" value="EXPRESSED PROTEIN"/>
    <property type="match status" value="1"/>
</dbReference>
<dbReference type="SUPFAM" id="SSF140663">
    <property type="entry name" value="TTHA0068-like"/>
    <property type="match status" value="1"/>
</dbReference>
<name>A0A7W7RME2_9ACTN</name>
<keyword evidence="3" id="KW-1185">Reference proteome</keyword>
<proteinExistence type="predicted"/>
<dbReference type="EMBL" id="JACHJT010000001">
    <property type="protein sequence ID" value="MBB4934685.1"/>
    <property type="molecule type" value="Genomic_DNA"/>
</dbReference>
<dbReference type="Pfam" id="PF03745">
    <property type="entry name" value="DUF309"/>
    <property type="match status" value="1"/>
</dbReference>
<feature type="compositionally biased region" description="Basic and acidic residues" evidence="1">
    <location>
        <begin position="7"/>
        <end position="28"/>
    </location>
</feature>
<organism evidence="2 3">
    <name type="scientific">Lipingzhangella halophila</name>
    <dbReference type="NCBI Taxonomy" id="1783352"/>
    <lineage>
        <taxon>Bacteria</taxon>
        <taxon>Bacillati</taxon>
        <taxon>Actinomycetota</taxon>
        <taxon>Actinomycetes</taxon>
        <taxon>Streptosporangiales</taxon>
        <taxon>Nocardiopsidaceae</taxon>
        <taxon>Lipingzhangella</taxon>
    </lineage>
</organism>
<evidence type="ECO:0000256" key="1">
    <source>
        <dbReference type="SAM" id="MobiDB-lite"/>
    </source>
</evidence>
<dbReference type="Gene3D" id="1.10.3450.10">
    <property type="entry name" value="TTHA0068-like"/>
    <property type="match status" value="1"/>
</dbReference>
<dbReference type="PANTHER" id="PTHR34796:SF1">
    <property type="entry name" value="EXPRESSED PROTEIN"/>
    <property type="match status" value="1"/>
</dbReference>
<dbReference type="RefSeq" id="WP_184582932.1">
    <property type="nucleotide sequence ID" value="NZ_JACHJT010000001.1"/>
</dbReference>
<feature type="region of interest" description="Disordered" evidence="1">
    <location>
        <begin position="1"/>
        <end position="49"/>
    </location>
</feature>
<gene>
    <name evidence="2" type="ORF">F4561_005505</name>
</gene>
<dbReference type="AlphaFoldDB" id="A0A7W7RME2"/>
<evidence type="ECO:0000313" key="2">
    <source>
        <dbReference type="EMBL" id="MBB4934685.1"/>
    </source>
</evidence>
<dbReference type="Proteomes" id="UP000523007">
    <property type="component" value="Unassembled WGS sequence"/>
</dbReference>
<evidence type="ECO:0008006" key="4">
    <source>
        <dbReference type="Google" id="ProtNLM"/>
    </source>
</evidence>
<reference evidence="2 3" key="1">
    <citation type="submission" date="2020-08" db="EMBL/GenBank/DDBJ databases">
        <title>Sequencing the genomes of 1000 actinobacteria strains.</title>
        <authorList>
            <person name="Klenk H.-P."/>
        </authorList>
    </citation>
    <scope>NUCLEOTIDE SEQUENCE [LARGE SCALE GENOMIC DNA]</scope>
    <source>
        <strain evidence="2 3">DSM 102030</strain>
    </source>
</reference>
<evidence type="ECO:0000313" key="3">
    <source>
        <dbReference type="Proteomes" id="UP000523007"/>
    </source>
</evidence>
<sequence length="169" mass="18416">MNTIGRTSDRDRDTEGRAENQRPRDRYGRPLPHGSAEGIPRIPGDAVFTPDEGLDKAQGLLDDGYAFHAHEVLEAVWKSAPEDDRELWRGLAQLAVGLTHAQRGNRVGAARLLRRGAERVADYGRVAPNNVDALGAARYGRSVADELDGDGDAEPVIDTSGLRLRKVGR</sequence>
<dbReference type="InterPro" id="IPR005500">
    <property type="entry name" value="DUF309"/>
</dbReference>